<dbReference type="Gene3D" id="3.40.50.620">
    <property type="entry name" value="HUPs"/>
    <property type="match status" value="2"/>
</dbReference>
<dbReference type="PRINTS" id="PR01438">
    <property type="entry name" value="UNVRSLSTRESS"/>
</dbReference>
<keyword evidence="3" id="KW-1185">Reference proteome</keyword>
<feature type="domain" description="UspA" evidence="1">
    <location>
        <begin position="185"/>
        <end position="326"/>
    </location>
</feature>
<comment type="caution">
    <text evidence="2">The sequence shown here is derived from an EMBL/GenBank/DDBJ whole genome shotgun (WGS) entry which is preliminary data.</text>
</comment>
<dbReference type="AlphaFoldDB" id="A0AAD8T8J3"/>
<reference evidence="2" key="1">
    <citation type="submission" date="2023-07" db="EMBL/GenBank/DDBJ databases">
        <title>A chromosome-level genome assembly of Lolium multiflorum.</title>
        <authorList>
            <person name="Chen Y."/>
            <person name="Copetti D."/>
            <person name="Kolliker R."/>
            <person name="Studer B."/>
        </authorList>
    </citation>
    <scope>NUCLEOTIDE SEQUENCE</scope>
    <source>
        <strain evidence="2">02402/16</strain>
        <tissue evidence="2">Leaf</tissue>
    </source>
</reference>
<dbReference type="PANTHER" id="PTHR46553:SF11">
    <property type="entry name" value="OS07G0673400 PROTEIN"/>
    <property type="match status" value="1"/>
</dbReference>
<dbReference type="Pfam" id="PF00582">
    <property type="entry name" value="Usp"/>
    <property type="match status" value="2"/>
</dbReference>
<dbReference type="EMBL" id="JAUUTY010000002">
    <property type="protein sequence ID" value="KAK1677979.1"/>
    <property type="molecule type" value="Genomic_DNA"/>
</dbReference>
<dbReference type="CDD" id="cd23659">
    <property type="entry name" value="USP_At3g01520-like"/>
    <property type="match status" value="2"/>
</dbReference>
<dbReference type="SUPFAM" id="SSF52402">
    <property type="entry name" value="Adenine nucleotide alpha hydrolases-like"/>
    <property type="match status" value="2"/>
</dbReference>
<gene>
    <name evidence="2" type="ORF">QYE76_038827</name>
</gene>
<dbReference type="InterPro" id="IPR006016">
    <property type="entry name" value="UspA"/>
</dbReference>
<accession>A0AAD8T8J3</accession>
<dbReference type="InterPro" id="IPR014729">
    <property type="entry name" value="Rossmann-like_a/b/a_fold"/>
</dbReference>
<organism evidence="2 3">
    <name type="scientific">Lolium multiflorum</name>
    <name type="common">Italian ryegrass</name>
    <name type="synonym">Lolium perenne subsp. multiflorum</name>
    <dbReference type="NCBI Taxonomy" id="4521"/>
    <lineage>
        <taxon>Eukaryota</taxon>
        <taxon>Viridiplantae</taxon>
        <taxon>Streptophyta</taxon>
        <taxon>Embryophyta</taxon>
        <taxon>Tracheophyta</taxon>
        <taxon>Spermatophyta</taxon>
        <taxon>Magnoliopsida</taxon>
        <taxon>Liliopsida</taxon>
        <taxon>Poales</taxon>
        <taxon>Poaceae</taxon>
        <taxon>BOP clade</taxon>
        <taxon>Pooideae</taxon>
        <taxon>Poodae</taxon>
        <taxon>Poeae</taxon>
        <taxon>Poeae Chloroplast Group 2 (Poeae type)</taxon>
        <taxon>Loliodinae</taxon>
        <taxon>Loliinae</taxon>
        <taxon>Lolium</taxon>
    </lineage>
</organism>
<evidence type="ECO:0000313" key="2">
    <source>
        <dbReference type="EMBL" id="KAK1677979.1"/>
    </source>
</evidence>
<dbReference type="Proteomes" id="UP001231189">
    <property type="component" value="Unassembled WGS sequence"/>
</dbReference>
<name>A0AAD8T8J3_LOLMU</name>
<sequence>MAETKEAAAAASPVEEGRSKTVVVVGVDDSDHSYSALEWAVRYVATASVATELVVVHAKQGASSVFTMGGAAVAGDVSGYVEEDLRKKADEVIEKVRSLCVANSVEGVVEVIDGQPGNVICNAVEKHGADILVVGSQGYGAIRRAFLGSVSDYCAHNANCSTNATPAPAAAAAEAEECSSRKTVVVVGVDDSDHSYSALEWAVQHVAAAAGAQLVVVHGKPSASSVVNFGNPGAGDVVRFVEADLRKRAEDVVDKAKRLCIANSVHGLIEVIEGEPRYVLCNAVEKHGADLLVVGSHGYGAIKRAFLGSVSDYCTHHAHCSVMIVKENKPKK</sequence>
<dbReference type="InterPro" id="IPR006015">
    <property type="entry name" value="Universal_stress_UspA"/>
</dbReference>
<evidence type="ECO:0000259" key="1">
    <source>
        <dbReference type="Pfam" id="PF00582"/>
    </source>
</evidence>
<protein>
    <recommendedName>
        <fullName evidence="1">UspA domain-containing protein</fullName>
    </recommendedName>
</protein>
<evidence type="ECO:0000313" key="3">
    <source>
        <dbReference type="Proteomes" id="UP001231189"/>
    </source>
</evidence>
<feature type="domain" description="UspA" evidence="1">
    <location>
        <begin position="23"/>
        <end position="161"/>
    </location>
</feature>
<dbReference type="PANTHER" id="PTHR46553">
    <property type="entry name" value="ADENINE NUCLEOTIDE ALPHA HYDROLASES-LIKE SUPERFAMILY PROTEIN"/>
    <property type="match status" value="1"/>
</dbReference>
<proteinExistence type="predicted"/>